<evidence type="ECO:0000256" key="4">
    <source>
        <dbReference type="ARBA" id="ARBA00022630"/>
    </source>
</evidence>
<dbReference type="PANTHER" id="PTHR11103:SF18">
    <property type="entry name" value="SLR1189 PROTEIN"/>
    <property type="match status" value="1"/>
</dbReference>
<evidence type="ECO:0000313" key="10">
    <source>
        <dbReference type="EMBL" id="MBB5264263.1"/>
    </source>
</evidence>
<evidence type="ECO:0000256" key="5">
    <source>
        <dbReference type="ARBA" id="ARBA00022679"/>
    </source>
</evidence>
<feature type="binding site" evidence="8">
    <location>
        <position position="283"/>
    </location>
    <ligand>
        <name>Zn(2+)</name>
        <dbReference type="ChEBI" id="CHEBI:29105"/>
    </ligand>
</feature>
<evidence type="ECO:0000313" key="11">
    <source>
        <dbReference type="Proteomes" id="UP000543642"/>
    </source>
</evidence>
<dbReference type="InterPro" id="IPR029041">
    <property type="entry name" value="FAD-linked_oxidoreductase-like"/>
</dbReference>
<dbReference type="GO" id="GO:0032259">
    <property type="term" value="P:methylation"/>
    <property type="evidence" value="ECO:0007669"/>
    <property type="project" value="UniProtKB-KW"/>
</dbReference>
<dbReference type="InterPro" id="IPR036589">
    <property type="entry name" value="HCY_dom_sf"/>
</dbReference>
<gene>
    <name evidence="10" type="ORF">HNP82_001374</name>
</gene>
<dbReference type="GO" id="GO:0008168">
    <property type="term" value="F:methyltransferase activity"/>
    <property type="evidence" value="ECO:0007669"/>
    <property type="project" value="UniProtKB-UniRule"/>
</dbReference>
<dbReference type="InterPro" id="IPR003171">
    <property type="entry name" value="Mehydrof_redctse-like"/>
</dbReference>
<comment type="cofactor">
    <cofactor evidence="8">
        <name>Zn(2+)</name>
        <dbReference type="ChEBI" id="CHEBI:29105"/>
    </cofactor>
</comment>
<dbReference type="EC" id="2.1.1.10" evidence="10"/>
<dbReference type="RefSeq" id="WP_183772784.1">
    <property type="nucleotide sequence ID" value="NZ_JACHFW010000004.1"/>
</dbReference>
<comment type="caution">
    <text evidence="10">The sequence shown here is derived from an EMBL/GenBank/DDBJ whole genome shotgun (WGS) entry which is preliminary data.</text>
</comment>
<dbReference type="SUPFAM" id="SSF82282">
    <property type="entry name" value="Homocysteine S-methyltransferase"/>
    <property type="match status" value="1"/>
</dbReference>
<name>A0A7W8M4L0_9FIRM</name>
<dbReference type="EMBL" id="JACHFW010000004">
    <property type="protein sequence ID" value="MBB5264263.1"/>
    <property type="molecule type" value="Genomic_DNA"/>
</dbReference>
<evidence type="ECO:0000256" key="3">
    <source>
        <dbReference type="ARBA" id="ARBA00022603"/>
    </source>
</evidence>
<protein>
    <submittedName>
        <fullName evidence="10">Homocysteine S-methyltransferase</fullName>
        <ecNumber evidence="10">2.1.1.10</ecNumber>
    </submittedName>
</protein>
<dbReference type="GO" id="GO:0046872">
    <property type="term" value="F:metal ion binding"/>
    <property type="evidence" value="ECO:0007669"/>
    <property type="project" value="UniProtKB-KW"/>
</dbReference>
<keyword evidence="5 8" id="KW-0808">Transferase</keyword>
<keyword evidence="3 8" id="KW-0489">Methyltransferase</keyword>
<dbReference type="PANTHER" id="PTHR11103">
    <property type="entry name" value="SLR1189 PROTEIN"/>
    <property type="match status" value="1"/>
</dbReference>
<organism evidence="10 11">
    <name type="scientific">Catenibacillus scindens</name>
    <dbReference type="NCBI Taxonomy" id="673271"/>
    <lineage>
        <taxon>Bacteria</taxon>
        <taxon>Bacillati</taxon>
        <taxon>Bacillota</taxon>
        <taxon>Clostridia</taxon>
        <taxon>Lachnospirales</taxon>
        <taxon>Lachnospiraceae</taxon>
        <taxon>Catenibacillus</taxon>
    </lineage>
</organism>
<reference evidence="10 11" key="1">
    <citation type="submission" date="2020-08" db="EMBL/GenBank/DDBJ databases">
        <title>Genomic Encyclopedia of Type Strains, Phase IV (KMG-IV): sequencing the most valuable type-strain genomes for metagenomic binning, comparative biology and taxonomic classification.</title>
        <authorList>
            <person name="Goeker M."/>
        </authorList>
    </citation>
    <scope>NUCLEOTIDE SEQUENCE [LARGE SCALE GENOMIC DNA]</scope>
    <source>
        <strain evidence="10 11">DSM 106146</strain>
    </source>
</reference>
<evidence type="ECO:0000256" key="1">
    <source>
        <dbReference type="ARBA" id="ARBA00001974"/>
    </source>
</evidence>
<proteinExistence type="predicted"/>
<feature type="domain" description="Hcy-binding" evidence="9">
    <location>
        <begin position="6"/>
        <end position="297"/>
    </location>
</feature>
<evidence type="ECO:0000256" key="8">
    <source>
        <dbReference type="PROSITE-ProRule" id="PRU00333"/>
    </source>
</evidence>
<dbReference type="Proteomes" id="UP000543642">
    <property type="component" value="Unassembled WGS sequence"/>
</dbReference>
<keyword evidence="6" id="KW-0274">FAD</keyword>
<keyword evidence="8" id="KW-0479">Metal-binding</keyword>
<dbReference type="Pfam" id="PF02219">
    <property type="entry name" value="MTHFR"/>
    <property type="match status" value="1"/>
</dbReference>
<evidence type="ECO:0000259" key="9">
    <source>
        <dbReference type="PROSITE" id="PS50970"/>
    </source>
</evidence>
<comment type="cofactor">
    <cofactor evidence="1">
        <name>FAD</name>
        <dbReference type="ChEBI" id="CHEBI:57692"/>
    </cofactor>
</comment>
<keyword evidence="11" id="KW-1185">Reference proteome</keyword>
<evidence type="ECO:0000256" key="6">
    <source>
        <dbReference type="ARBA" id="ARBA00022827"/>
    </source>
</evidence>
<keyword evidence="4" id="KW-0285">Flavoprotein</keyword>
<sequence length="620" mass="69693">MKGKNMNQIKDFLKRNRLIMDGAMGTYYAQKFARRGEPSEIGNFDAPDAIRAIHMEYIKAGANLIRTNTFASNYQTLKRSGYGGESHNPGEVVKRNLTWGFNIARDAVNACGRPAFIAADIGPVPEYGGRDEQEILDEYLLMAKTFIQLGTDIILFETFSDLKYIVPVAQYIKEHSNIFVIASFCLNKFGYTKSGISAKKLLKAVEEESAIDASGFNCGIGAAHMYQILKRMDWGTKPILVAPNSGYPDTIRDRSVYQENEDYFSEKMAEISRLGVNIIGGCCGTTPEYIRKLAPLVQEPLEKRPVGKKNADTANVLAESGQGREAEKNPLLDRLEQGGKAIIVELDPPYNGDMEKMIQAVEILKKYPVDMITLSDSPMGKMRADSIMTGAKVQRELDFPVMPHLTCRDRNQIAMGGAFLGAHLNGIRNLLIVTGDPVPAGDRTVISSVYDFNSVTLMEYLKQMNEEYFSQDPIVYGGALNYGRKNLDKEIERMEKKIRAGASYFLTQPLYSQEDVDRIAYIKSRVHTKIFGGIMPLVSYRNALFMKNEIYGIHVPDEVIQRYSPDMSREDGEKTGIICALELMEKMQNVVDGYYFMVPFNRATMIGKIIEQFESETRRK</sequence>
<comment type="pathway">
    <text evidence="2">One-carbon metabolism; tetrahydrofolate interconversion.</text>
</comment>
<dbReference type="NCBIfam" id="NF006396">
    <property type="entry name" value="PRK08645.1"/>
    <property type="match status" value="1"/>
</dbReference>
<dbReference type="GO" id="GO:0035999">
    <property type="term" value="P:tetrahydrofolate interconversion"/>
    <property type="evidence" value="ECO:0007669"/>
    <property type="project" value="UniProtKB-UniPathway"/>
</dbReference>
<dbReference type="Gene3D" id="3.20.20.330">
    <property type="entry name" value="Homocysteine-binding-like domain"/>
    <property type="match status" value="1"/>
</dbReference>
<dbReference type="Gene3D" id="3.20.20.220">
    <property type="match status" value="1"/>
</dbReference>
<keyword evidence="8" id="KW-0862">Zinc</keyword>
<dbReference type="GO" id="GO:0004489">
    <property type="term" value="F:methylenetetrahydrofolate reductase [NAD(P)H] activity"/>
    <property type="evidence" value="ECO:0007669"/>
    <property type="project" value="InterPro"/>
</dbReference>
<dbReference type="Pfam" id="PF02574">
    <property type="entry name" value="S-methyl_trans"/>
    <property type="match status" value="1"/>
</dbReference>
<dbReference type="CDD" id="cd00537">
    <property type="entry name" value="MTHFR"/>
    <property type="match status" value="1"/>
</dbReference>
<evidence type="ECO:0000256" key="2">
    <source>
        <dbReference type="ARBA" id="ARBA00004777"/>
    </source>
</evidence>
<feature type="binding site" evidence="8">
    <location>
        <position position="218"/>
    </location>
    <ligand>
        <name>Zn(2+)</name>
        <dbReference type="ChEBI" id="CHEBI:29105"/>
    </ligand>
</feature>
<dbReference type="UniPathway" id="UPA00193"/>
<accession>A0A7W8M4L0</accession>
<dbReference type="InterPro" id="IPR003726">
    <property type="entry name" value="HCY_dom"/>
</dbReference>
<keyword evidence="7" id="KW-0560">Oxidoreductase</keyword>
<dbReference type="AlphaFoldDB" id="A0A7W8M4L0"/>
<dbReference type="PROSITE" id="PS50970">
    <property type="entry name" value="HCY"/>
    <property type="match status" value="1"/>
</dbReference>
<dbReference type="GO" id="GO:0006555">
    <property type="term" value="P:methionine metabolic process"/>
    <property type="evidence" value="ECO:0007669"/>
    <property type="project" value="InterPro"/>
</dbReference>
<feature type="binding site" evidence="8">
    <location>
        <position position="282"/>
    </location>
    <ligand>
        <name>Zn(2+)</name>
        <dbReference type="ChEBI" id="CHEBI:29105"/>
    </ligand>
</feature>
<dbReference type="SUPFAM" id="SSF51730">
    <property type="entry name" value="FAD-linked oxidoreductase"/>
    <property type="match status" value="1"/>
</dbReference>
<evidence type="ECO:0000256" key="7">
    <source>
        <dbReference type="ARBA" id="ARBA00023002"/>
    </source>
</evidence>